<evidence type="ECO:0000259" key="7">
    <source>
        <dbReference type="PROSITE" id="PS50222"/>
    </source>
</evidence>
<dbReference type="CDD" id="cd00096">
    <property type="entry name" value="Ig"/>
    <property type="match status" value="1"/>
</dbReference>
<dbReference type="SUPFAM" id="SSF47473">
    <property type="entry name" value="EF-hand"/>
    <property type="match status" value="1"/>
</dbReference>
<dbReference type="InterPro" id="IPR018247">
    <property type="entry name" value="EF_Hand_1_Ca_BS"/>
</dbReference>
<dbReference type="EMBL" id="JADBJN010000004">
    <property type="protein sequence ID" value="KAG5667748.1"/>
    <property type="molecule type" value="Genomic_DNA"/>
</dbReference>
<feature type="chain" id="PRO_5039934068" description="Follistatin-related protein 5" evidence="6">
    <location>
        <begin position="24"/>
        <end position="857"/>
    </location>
</feature>
<dbReference type="Pfam" id="PF13927">
    <property type="entry name" value="Ig_3"/>
    <property type="match status" value="2"/>
</dbReference>
<dbReference type="InterPro" id="IPR003598">
    <property type="entry name" value="Ig_sub2"/>
</dbReference>
<dbReference type="SUPFAM" id="SSF48726">
    <property type="entry name" value="Immunoglobulin"/>
    <property type="match status" value="2"/>
</dbReference>
<dbReference type="PROSITE" id="PS50222">
    <property type="entry name" value="EF_HAND_2"/>
    <property type="match status" value="2"/>
</dbReference>
<keyword evidence="1 6" id="KW-0732">Signal</keyword>
<feature type="domain" description="Ig-like" evidence="8">
    <location>
        <begin position="276"/>
        <end position="349"/>
    </location>
</feature>
<evidence type="ECO:0000256" key="1">
    <source>
        <dbReference type="ARBA" id="ARBA00022729"/>
    </source>
</evidence>
<dbReference type="PROSITE" id="PS00018">
    <property type="entry name" value="EF_HAND_1"/>
    <property type="match status" value="2"/>
</dbReference>
<keyword evidence="11" id="KW-1185">Reference proteome</keyword>
<accession>A0A9J6BD30</accession>
<gene>
    <name evidence="10" type="ORF">PVAND_015718</name>
</gene>
<feature type="signal peptide" evidence="6">
    <location>
        <begin position="1"/>
        <end position="23"/>
    </location>
</feature>
<evidence type="ECO:0000256" key="2">
    <source>
        <dbReference type="ARBA" id="ARBA00022737"/>
    </source>
</evidence>
<evidence type="ECO:0000256" key="4">
    <source>
        <dbReference type="ARBA" id="ARBA00023157"/>
    </source>
</evidence>
<keyword evidence="4" id="KW-1015">Disulfide bond</keyword>
<dbReference type="InterPro" id="IPR013783">
    <property type="entry name" value="Ig-like_fold"/>
</dbReference>
<dbReference type="Pfam" id="PF07648">
    <property type="entry name" value="Kazal_2"/>
    <property type="match status" value="1"/>
</dbReference>
<evidence type="ECO:0000259" key="8">
    <source>
        <dbReference type="PROSITE" id="PS50835"/>
    </source>
</evidence>
<evidence type="ECO:0000259" key="9">
    <source>
        <dbReference type="PROSITE" id="PS51465"/>
    </source>
</evidence>
<dbReference type="SUPFAM" id="SSF82171">
    <property type="entry name" value="DPP6 N-terminal domain-like"/>
    <property type="match status" value="1"/>
</dbReference>
<dbReference type="PANTHER" id="PTHR12231:SF253">
    <property type="entry name" value="DPR-INTERACTING PROTEIN ETA, ISOFORM B-RELATED"/>
    <property type="match status" value="1"/>
</dbReference>
<dbReference type="PROSITE" id="PS50835">
    <property type="entry name" value="IG_LIKE"/>
    <property type="match status" value="2"/>
</dbReference>
<dbReference type="PANTHER" id="PTHR12231">
    <property type="entry name" value="CTX-RELATED TYPE I TRANSMEMBRANE PROTEIN"/>
    <property type="match status" value="1"/>
</dbReference>
<dbReference type="InterPro" id="IPR003599">
    <property type="entry name" value="Ig_sub"/>
</dbReference>
<dbReference type="Proteomes" id="UP001107558">
    <property type="component" value="Chromosome 4"/>
</dbReference>
<dbReference type="SUPFAM" id="SSF100895">
    <property type="entry name" value="Kazal-type serine protease inhibitors"/>
    <property type="match status" value="1"/>
</dbReference>
<dbReference type="Gene3D" id="1.10.238.10">
    <property type="entry name" value="EF-hand"/>
    <property type="match status" value="1"/>
</dbReference>
<dbReference type="SMART" id="SM00409">
    <property type="entry name" value="IG"/>
    <property type="match status" value="2"/>
</dbReference>
<dbReference type="SMART" id="SM00280">
    <property type="entry name" value="KAZAL"/>
    <property type="match status" value="1"/>
</dbReference>
<feature type="domain" description="EF-hand" evidence="7">
    <location>
        <begin position="227"/>
        <end position="249"/>
    </location>
</feature>
<dbReference type="OrthoDB" id="6085115at2759"/>
<evidence type="ECO:0000256" key="6">
    <source>
        <dbReference type="SAM" id="SignalP"/>
    </source>
</evidence>
<proteinExistence type="predicted"/>
<dbReference type="Gene3D" id="2.60.40.10">
    <property type="entry name" value="Immunoglobulins"/>
    <property type="match status" value="2"/>
</dbReference>
<feature type="domain" description="Ig-like" evidence="8">
    <location>
        <begin position="359"/>
        <end position="441"/>
    </location>
</feature>
<dbReference type="InterPro" id="IPR036058">
    <property type="entry name" value="Kazal_dom_sf"/>
</dbReference>
<feature type="domain" description="Kazal-like" evidence="9">
    <location>
        <begin position="84"/>
        <end position="142"/>
    </location>
</feature>
<evidence type="ECO:0000313" key="11">
    <source>
        <dbReference type="Proteomes" id="UP001107558"/>
    </source>
</evidence>
<sequence length="857" mass="97414">MFTKHIFATLNVILALLIRFSTQYLHNRSDTYQTRDHQWSIGTNLIDFGDDSDENLLAFNPCLVHYCPKGMECIIAPSNVPKCICQRKCVIYNKRKRRHVCGSDGHIYDNFCELYRSACKTQSDITITNMAFCSQKQERCSADEYAIMKDNLLLFHHQNMVYLQHGDDDRIVHRMEYLVSIIFSHYDQNNDGLVERDELQFMWNTMDMHHVANDSNCTLMDMIYYDDTNDDGVMTINEFNDAFHRISEKVEKQTKEVKHMHLDSSLQFNHLVVRIGDNVEIKCDINGPSTTNIVWKRFGYDLSLVNNSTDDDDDEIKLMQDGGLYITNVQMRHSGNYTCQAAIDPQVIQTHIVTVHMQPTIVITPRMQSRKPGERAEILCHAIGGMQSAIEWLKNDKPLEPEGGNKYNILGNGTSLTINKLDYSDTGSYSCIAGTVKSQVATIVVQSEPTPIALHRDEKIFVFHDDGISIYAVALCRLVHRIHPLDTILGTDETVCHRYAQKCSWGTAIGIDSTDGGDGLIYIAQPMMDRILVLSMLQHIVLETIRTDTTPMELFHVPAHDQLWVVNYNLHREGTIKADPAKTLQMIPDVRMSHVKHRAVHPTSDAVQIVGGIMQFYLPPVNALPHLYDHRYGFVTHHQQRGFWKLDLELIRYEKYVDLSIYDCIPERIVFGGLYGFLVVSCMEPAMHHPTGQILLDTITSTIISIKADLIGIPYFSPDSRHVITVSHRHDSVLISVQQVTLSGLIFAFDVETTLNISDITFVKSSISMDYDVYATTDKSEILYLSLETGKVETITGVGEPAMMTWFNGGRKIRESDLTTNLIASPSKDALFIISTRSRNITCQVDNLENPNEIVWA</sequence>
<name>A0A9J6BD30_POLVA</name>
<evidence type="ECO:0008006" key="12">
    <source>
        <dbReference type="Google" id="ProtNLM"/>
    </source>
</evidence>
<dbReference type="PROSITE" id="PS51465">
    <property type="entry name" value="KAZAL_2"/>
    <property type="match status" value="1"/>
</dbReference>
<dbReference type="InterPro" id="IPR011992">
    <property type="entry name" value="EF-hand-dom_pair"/>
</dbReference>
<organism evidence="10 11">
    <name type="scientific">Polypedilum vanderplanki</name>
    <name type="common">Sleeping chironomid midge</name>
    <dbReference type="NCBI Taxonomy" id="319348"/>
    <lineage>
        <taxon>Eukaryota</taxon>
        <taxon>Metazoa</taxon>
        <taxon>Ecdysozoa</taxon>
        <taxon>Arthropoda</taxon>
        <taxon>Hexapoda</taxon>
        <taxon>Insecta</taxon>
        <taxon>Pterygota</taxon>
        <taxon>Neoptera</taxon>
        <taxon>Endopterygota</taxon>
        <taxon>Diptera</taxon>
        <taxon>Nematocera</taxon>
        <taxon>Chironomoidea</taxon>
        <taxon>Chironomidae</taxon>
        <taxon>Chironominae</taxon>
        <taxon>Polypedilum</taxon>
        <taxon>Polypedilum</taxon>
    </lineage>
</organism>
<keyword evidence="2" id="KW-0677">Repeat</keyword>
<dbReference type="InterPro" id="IPR007110">
    <property type="entry name" value="Ig-like_dom"/>
</dbReference>
<reference evidence="10" key="1">
    <citation type="submission" date="2021-03" db="EMBL/GenBank/DDBJ databases">
        <title>Chromosome level genome of the anhydrobiotic midge Polypedilum vanderplanki.</title>
        <authorList>
            <person name="Yoshida Y."/>
            <person name="Kikawada T."/>
            <person name="Gusev O."/>
        </authorList>
    </citation>
    <scope>NUCLEOTIDE SEQUENCE</scope>
    <source>
        <strain evidence="10">NIAS01</strain>
        <tissue evidence="10">Whole body or cell culture</tissue>
    </source>
</reference>
<dbReference type="InterPro" id="IPR051170">
    <property type="entry name" value="Neural/epithelial_adhesion"/>
</dbReference>
<dbReference type="InterPro" id="IPR036179">
    <property type="entry name" value="Ig-like_dom_sf"/>
</dbReference>
<evidence type="ECO:0000313" key="10">
    <source>
        <dbReference type="EMBL" id="KAG5667748.1"/>
    </source>
</evidence>
<keyword evidence="3" id="KW-0106">Calcium</keyword>
<comment type="caution">
    <text evidence="10">The sequence shown here is derived from an EMBL/GenBank/DDBJ whole genome shotgun (WGS) entry which is preliminary data.</text>
</comment>
<dbReference type="InterPro" id="IPR002048">
    <property type="entry name" value="EF_hand_dom"/>
</dbReference>
<dbReference type="InterPro" id="IPR002350">
    <property type="entry name" value="Kazal_dom"/>
</dbReference>
<feature type="domain" description="EF-hand" evidence="7">
    <location>
        <begin position="182"/>
        <end position="209"/>
    </location>
</feature>
<dbReference type="GO" id="GO:0005509">
    <property type="term" value="F:calcium ion binding"/>
    <property type="evidence" value="ECO:0007669"/>
    <property type="project" value="InterPro"/>
</dbReference>
<keyword evidence="5" id="KW-0393">Immunoglobulin domain</keyword>
<dbReference type="Gene3D" id="3.30.60.30">
    <property type="match status" value="1"/>
</dbReference>
<protein>
    <recommendedName>
        <fullName evidence="12">Follistatin-related protein 5</fullName>
    </recommendedName>
</protein>
<evidence type="ECO:0000256" key="3">
    <source>
        <dbReference type="ARBA" id="ARBA00022837"/>
    </source>
</evidence>
<dbReference type="SMART" id="SM00408">
    <property type="entry name" value="IGc2"/>
    <property type="match status" value="2"/>
</dbReference>
<dbReference type="AlphaFoldDB" id="A0A9J6BD30"/>
<evidence type="ECO:0000256" key="5">
    <source>
        <dbReference type="ARBA" id="ARBA00023319"/>
    </source>
</evidence>